<reference evidence="3" key="1">
    <citation type="journal article" date="2019" name="Int. J. Syst. Evol. Microbiol.">
        <title>The Global Catalogue of Microorganisms (GCM) 10K type strain sequencing project: providing services to taxonomists for standard genome sequencing and annotation.</title>
        <authorList>
            <consortium name="The Broad Institute Genomics Platform"/>
            <consortium name="The Broad Institute Genome Sequencing Center for Infectious Disease"/>
            <person name="Wu L."/>
            <person name="Ma J."/>
        </authorList>
    </citation>
    <scope>NUCLEOTIDE SEQUENCE [LARGE SCALE GENOMIC DNA]</scope>
    <source>
        <strain evidence="3">KCTC 52677</strain>
    </source>
</reference>
<dbReference type="EMBL" id="JBHRSP010000032">
    <property type="protein sequence ID" value="MFC3075103.1"/>
    <property type="molecule type" value="Genomic_DNA"/>
</dbReference>
<evidence type="ECO:0000313" key="2">
    <source>
        <dbReference type="EMBL" id="MFC3075103.1"/>
    </source>
</evidence>
<comment type="caution">
    <text evidence="2">The sequence shown here is derived from an EMBL/GenBank/DDBJ whole genome shotgun (WGS) entry which is preliminary data.</text>
</comment>
<organism evidence="2 3">
    <name type="scientific">Shinella pollutisoli</name>
    <dbReference type="NCBI Taxonomy" id="2250594"/>
    <lineage>
        <taxon>Bacteria</taxon>
        <taxon>Pseudomonadati</taxon>
        <taxon>Pseudomonadota</taxon>
        <taxon>Alphaproteobacteria</taxon>
        <taxon>Hyphomicrobiales</taxon>
        <taxon>Rhizobiaceae</taxon>
        <taxon>Shinella</taxon>
    </lineage>
</organism>
<protein>
    <submittedName>
        <fullName evidence="2">Uncharacterized protein</fullName>
    </submittedName>
</protein>
<accession>A0ABV7DKG9</accession>
<sequence length="70" mass="7900">MRQNQKKQKPLSRKTAAASEPGTRNRRRRNAWESRVIVPQQVDLPLTDSRPEEVAVPAAPNGRSLIDGRL</sequence>
<name>A0ABV7DKG9_9HYPH</name>
<evidence type="ECO:0000313" key="3">
    <source>
        <dbReference type="Proteomes" id="UP001595377"/>
    </source>
</evidence>
<gene>
    <name evidence="2" type="ORF">ACFOHH_18485</name>
</gene>
<dbReference type="Proteomes" id="UP001595377">
    <property type="component" value="Unassembled WGS sequence"/>
</dbReference>
<feature type="compositionally biased region" description="Basic residues" evidence="1">
    <location>
        <begin position="1"/>
        <end position="12"/>
    </location>
</feature>
<proteinExistence type="predicted"/>
<evidence type="ECO:0000256" key="1">
    <source>
        <dbReference type="SAM" id="MobiDB-lite"/>
    </source>
</evidence>
<dbReference type="RefSeq" id="WP_257315465.1">
    <property type="nucleotide sequence ID" value="NZ_JANFDG010000012.1"/>
</dbReference>
<feature type="region of interest" description="Disordered" evidence="1">
    <location>
        <begin position="1"/>
        <end position="70"/>
    </location>
</feature>
<keyword evidence="3" id="KW-1185">Reference proteome</keyword>